<accession>A0A835A1R8</accession>
<evidence type="ECO:0000259" key="4">
    <source>
        <dbReference type="Pfam" id="PF00685"/>
    </source>
</evidence>
<gene>
    <name evidence="5" type="ORF">HU200_065509</name>
</gene>
<protein>
    <recommendedName>
        <fullName evidence="3">Sulfotransferase</fullName>
        <ecNumber evidence="3">2.8.2.-</ecNumber>
    </recommendedName>
</protein>
<dbReference type="Pfam" id="PF00685">
    <property type="entry name" value="Sulfotransfer_1"/>
    <property type="match status" value="1"/>
</dbReference>
<evidence type="ECO:0000313" key="6">
    <source>
        <dbReference type="Proteomes" id="UP000636709"/>
    </source>
</evidence>
<dbReference type="Gene3D" id="3.40.50.300">
    <property type="entry name" value="P-loop containing nucleotide triphosphate hydrolases"/>
    <property type="match status" value="1"/>
</dbReference>
<dbReference type="AlphaFoldDB" id="A0A835A1R8"/>
<evidence type="ECO:0000313" key="5">
    <source>
        <dbReference type="EMBL" id="KAF8646995.1"/>
    </source>
</evidence>
<evidence type="ECO:0000256" key="2">
    <source>
        <dbReference type="ARBA" id="ARBA00022679"/>
    </source>
</evidence>
<dbReference type="PANTHER" id="PTHR11783">
    <property type="entry name" value="SULFOTRANSFERASE SULT"/>
    <property type="match status" value="1"/>
</dbReference>
<name>A0A835A1R8_9POAL</name>
<keyword evidence="2 3" id="KW-0808">Transferase</keyword>
<evidence type="ECO:0000256" key="3">
    <source>
        <dbReference type="RuleBase" id="RU361155"/>
    </source>
</evidence>
<dbReference type="GO" id="GO:0008146">
    <property type="term" value="F:sulfotransferase activity"/>
    <property type="evidence" value="ECO:0007669"/>
    <property type="project" value="InterPro"/>
</dbReference>
<proteinExistence type="inferred from homology"/>
<comment type="caution">
    <text evidence="5">The sequence shown here is derived from an EMBL/GenBank/DDBJ whole genome shotgun (WGS) entry which is preliminary data.</text>
</comment>
<dbReference type="EMBL" id="JACEFO010002879">
    <property type="protein sequence ID" value="KAF8646995.1"/>
    <property type="molecule type" value="Genomic_DNA"/>
</dbReference>
<sequence length="221" mass="24498">MQTTGHMASEHDAQEGAAAVPVTTTPHTDVAGIVSSLPLETRWPPFTFRYYAGFWLREMTLKSGLPAVHSIFKPRPTDVLLANFPKSGTTWLKALAFATLKRSDHPPLAGDHPLRHCSPHDCVRNLELEFGAEEGLESLPSPCLFTTHLPHTLLPEAITAAGCRVVYICRDPKDVLVSYWHFTKKVAPVFGVDARSFTIQDAFELFCQGRCSCGPQWIPLF</sequence>
<evidence type="ECO:0000256" key="1">
    <source>
        <dbReference type="ARBA" id="ARBA00005771"/>
    </source>
</evidence>
<organism evidence="5 6">
    <name type="scientific">Digitaria exilis</name>
    <dbReference type="NCBI Taxonomy" id="1010633"/>
    <lineage>
        <taxon>Eukaryota</taxon>
        <taxon>Viridiplantae</taxon>
        <taxon>Streptophyta</taxon>
        <taxon>Embryophyta</taxon>
        <taxon>Tracheophyta</taxon>
        <taxon>Spermatophyta</taxon>
        <taxon>Magnoliopsida</taxon>
        <taxon>Liliopsida</taxon>
        <taxon>Poales</taxon>
        <taxon>Poaceae</taxon>
        <taxon>PACMAD clade</taxon>
        <taxon>Panicoideae</taxon>
        <taxon>Panicodae</taxon>
        <taxon>Paniceae</taxon>
        <taxon>Anthephorinae</taxon>
        <taxon>Digitaria</taxon>
    </lineage>
</organism>
<dbReference type="InterPro" id="IPR000863">
    <property type="entry name" value="Sulfotransferase_dom"/>
</dbReference>
<reference evidence="5" key="1">
    <citation type="submission" date="2020-07" db="EMBL/GenBank/DDBJ databases">
        <title>Genome sequence and genetic diversity analysis of an under-domesticated orphan crop, white fonio (Digitaria exilis).</title>
        <authorList>
            <person name="Bennetzen J.L."/>
            <person name="Chen S."/>
            <person name="Ma X."/>
            <person name="Wang X."/>
            <person name="Yssel A.E.J."/>
            <person name="Chaluvadi S.R."/>
            <person name="Johnson M."/>
            <person name="Gangashetty P."/>
            <person name="Hamidou F."/>
            <person name="Sanogo M.D."/>
            <person name="Zwaenepoel A."/>
            <person name="Wallace J."/>
            <person name="Van De Peer Y."/>
            <person name="Van Deynze A."/>
        </authorList>
    </citation>
    <scope>NUCLEOTIDE SEQUENCE</scope>
    <source>
        <tissue evidence="5">Leaves</tissue>
    </source>
</reference>
<dbReference type="InterPro" id="IPR027417">
    <property type="entry name" value="P-loop_NTPase"/>
</dbReference>
<keyword evidence="6" id="KW-1185">Reference proteome</keyword>
<comment type="similarity">
    <text evidence="1 3">Belongs to the sulfotransferase 1 family.</text>
</comment>
<feature type="domain" description="Sulfotransferase" evidence="4">
    <location>
        <begin position="76"/>
        <end position="217"/>
    </location>
</feature>
<dbReference type="OrthoDB" id="205623at2759"/>
<dbReference type="SUPFAM" id="SSF52540">
    <property type="entry name" value="P-loop containing nucleoside triphosphate hydrolases"/>
    <property type="match status" value="1"/>
</dbReference>
<dbReference type="Proteomes" id="UP000636709">
    <property type="component" value="Unassembled WGS sequence"/>
</dbReference>
<dbReference type="EC" id="2.8.2.-" evidence="3"/>